<evidence type="ECO:0000313" key="1">
    <source>
        <dbReference type="EMBL" id="CAG5113773.1"/>
    </source>
</evidence>
<gene>
    <name evidence="1" type="ORF">OKIOD_LOCUS16628</name>
</gene>
<proteinExistence type="predicted"/>
<organism evidence="1 2">
    <name type="scientific">Oikopleura dioica</name>
    <name type="common">Tunicate</name>
    <dbReference type="NCBI Taxonomy" id="34765"/>
    <lineage>
        <taxon>Eukaryota</taxon>
        <taxon>Metazoa</taxon>
        <taxon>Chordata</taxon>
        <taxon>Tunicata</taxon>
        <taxon>Appendicularia</taxon>
        <taxon>Copelata</taxon>
        <taxon>Oikopleuridae</taxon>
        <taxon>Oikopleura</taxon>
    </lineage>
</organism>
<protein>
    <submittedName>
        <fullName evidence="1">Oidioi.mRNA.OKI2018_I69.chr2.g7863.t1.cds</fullName>
    </submittedName>
</protein>
<dbReference type="EMBL" id="OU015567">
    <property type="protein sequence ID" value="CAG5113773.1"/>
    <property type="molecule type" value="Genomic_DNA"/>
</dbReference>
<name>A0ABN7TDW7_OIKDI</name>
<dbReference type="Proteomes" id="UP001158576">
    <property type="component" value="Chromosome 2"/>
</dbReference>
<keyword evidence="2" id="KW-1185">Reference proteome</keyword>
<accession>A0ABN7TDW7</accession>
<evidence type="ECO:0000313" key="2">
    <source>
        <dbReference type="Proteomes" id="UP001158576"/>
    </source>
</evidence>
<reference evidence="1 2" key="1">
    <citation type="submission" date="2021-04" db="EMBL/GenBank/DDBJ databases">
        <authorList>
            <person name="Bliznina A."/>
        </authorList>
    </citation>
    <scope>NUCLEOTIDE SEQUENCE [LARGE SCALE GENOMIC DNA]</scope>
</reference>
<sequence>MNSIKDSQTCQITPCTAKWTFSTWSRCSAQCPSHSSGTVNGEQTRAASCRRIDNISILSHSENCQGDGATGDVVTPHRGGNLQIGEQERGLLVQKHAGEENSIAQSSAEAGEDAEDGSHLALRLVISKAALCTVRKCHQRR</sequence>